<dbReference type="Gene3D" id="3.40.50.1820">
    <property type="entry name" value="alpha/beta hydrolase"/>
    <property type="match status" value="1"/>
</dbReference>
<dbReference type="NCBIfam" id="TIGR02427">
    <property type="entry name" value="protocat_pcaD"/>
    <property type="match status" value="1"/>
</dbReference>
<name>A0A829Y9M1_9GAMM</name>
<dbReference type="AlphaFoldDB" id="A0A829Y9M1"/>
<dbReference type="GO" id="GO:0042952">
    <property type="term" value="P:beta-ketoadipate pathway"/>
    <property type="evidence" value="ECO:0007669"/>
    <property type="project" value="InterPro"/>
</dbReference>
<gene>
    <name evidence="2" type="ORF">GCM10011487_16210</name>
</gene>
<reference evidence="3" key="1">
    <citation type="submission" date="2020-01" db="EMBL/GenBank/DDBJ databases">
        <title>'Steroidobacter agaridevorans' sp. nov., agar-degrading bacteria isolated from rhizosphere soils.</title>
        <authorList>
            <person name="Ikenaga M."/>
            <person name="Kataoka M."/>
            <person name="Murouchi A."/>
            <person name="Katsuragi S."/>
            <person name="Sakai M."/>
        </authorList>
    </citation>
    <scope>NUCLEOTIDE SEQUENCE [LARGE SCALE GENOMIC DNA]</scope>
    <source>
        <strain evidence="3">YU21-B</strain>
    </source>
</reference>
<sequence>MKQVTSQDVQLRVEHTPRPGAPALLLLNALGTSLEMWDDQFEALSERFELIRFDSRGHGKSTIGTHPEATLDLLATDALNVLEACGVARAHLCGLSLGGMIAMHIAAKWPDRVLKAALCNTTPHMPPRETWDTRIQTALTQGPAVLVEGTLGRWFTPQFHQAHPDKVARIRALLLETSPQGYAACCAAIRDMDQRESIKNITAKTLIIGGMHDAGTTPAHAEFMANSIPEAKLVLLDAAHLSNVERADEFNATLIEFLQGELAPPAAQAEKD</sequence>
<dbReference type="InterPro" id="IPR050471">
    <property type="entry name" value="AB_hydrolase"/>
</dbReference>
<dbReference type="PANTHER" id="PTHR43433:SF1">
    <property type="entry name" value="BLL5160 PROTEIN"/>
    <property type="match status" value="1"/>
</dbReference>
<dbReference type="PRINTS" id="PR00111">
    <property type="entry name" value="ABHYDROLASE"/>
</dbReference>
<organism evidence="2 3">
    <name type="scientific">Steroidobacter agaridevorans</name>
    <dbReference type="NCBI Taxonomy" id="2695856"/>
    <lineage>
        <taxon>Bacteria</taxon>
        <taxon>Pseudomonadati</taxon>
        <taxon>Pseudomonadota</taxon>
        <taxon>Gammaproteobacteria</taxon>
        <taxon>Steroidobacterales</taxon>
        <taxon>Steroidobacteraceae</taxon>
        <taxon>Steroidobacter</taxon>
    </lineage>
</organism>
<keyword evidence="3" id="KW-1185">Reference proteome</keyword>
<dbReference type="Pfam" id="PF00561">
    <property type="entry name" value="Abhydrolase_1"/>
    <property type="match status" value="1"/>
</dbReference>
<proteinExistence type="predicted"/>
<dbReference type="Proteomes" id="UP000445000">
    <property type="component" value="Unassembled WGS sequence"/>
</dbReference>
<accession>A0A829Y9M1</accession>
<evidence type="ECO:0000313" key="3">
    <source>
        <dbReference type="Proteomes" id="UP000445000"/>
    </source>
</evidence>
<comment type="caution">
    <text evidence="2">The sequence shown here is derived from an EMBL/GenBank/DDBJ whole genome shotgun (WGS) entry which is preliminary data.</text>
</comment>
<dbReference type="InterPro" id="IPR026968">
    <property type="entry name" value="PcaD/CatD"/>
</dbReference>
<dbReference type="PANTHER" id="PTHR43433">
    <property type="entry name" value="HYDROLASE, ALPHA/BETA FOLD FAMILY PROTEIN"/>
    <property type="match status" value="1"/>
</dbReference>
<evidence type="ECO:0000313" key="2">
    <source>
        <dbReference type="EMBL" id="GFE79621.1"/>
    </source>
</evidence>
<feature type="domain" description="AB hydrolase-1" evidence="1">
    <location>
        <begin position="22"/>
        <end position="135"/>
    </location>
</feature>
<dbReference type="RefSeq" id="WP_161811272.1">
    <property type="nucleotide sequence ID" value="NZ_BLJN01000001.1"/>
</dbReference>
<evidence type="ECO:0000259" key="1">
    <source>
        <dbReference type="Pfam" id="PF00561"/>
    </source>
</evidence>
<dbReference type="InterPro" id="IPR000073">
    <property type="entry name" value="AB_hydrolase_1"/>
</dbReference>
<protein>
    <submittedName>
        <fullName evidence="2">3-oxoadipate enol-lactonase</fullName>
    </submittedName>
</protein>
<dbReference type="GO" id="GO:0047570">
    <property type="term" value="F:3-oxoadipate enol-lactonase activity"/>
    <property type="evidence" value="ECO:0007669"/>
    <property type="project" value="InterPro"/>
</dbReference>
<dbReference type="EMBL" id="BLJN01000001">
    <property type="protein sequence ID" value="GFE79621.1"/>
    <property type="molecule type" value="Genomic_DNA"/>
</dbReference>
<dbReference type="SUPFAM" id="SSF53474">
    <property type="entry name" value="alpha/beta-Hydrolases"/>
    <property type="match status" value="1"/>
</dbReference>
<dbReference type="InterPro" id="IPR029058">
    <property type="entry name" value="AB_hydrolase_fold"/>
</dbReference>